<evidence type="ECO:0000256" key="1">
    <source>
        <dbReference type="SAM" id="MobiDB-lite"/>
    </source>
</evidence>
<gene>
    <name evidence="2" type="ORF">Amme_031_058</name>
</gene>
<dbReference type="InterPro" id="IPR011044">
    <property type="entry name" value="Quino_amine_DH_bsu"/>
</dbReference>
<keyword evidence="3" id="KW-1185">Reference proteome</keyword>
<dbReference type="PANTHER" id="PTHR31270:SF1">
    <property type="entry name" value="GLUTAMINYL-PEPTIDE CYCLOTRANSFERASE"/>
    <property type="match status" value="1"/>
</dbReference>
<accession>A0A023D465</accession>
<dbReference type="SUPFAM" id="SSF50969">
    <property type="entry name" value="YVTN repeat-like/Quinoprotein amine dehydrogenase"/>
    <property type="match status" value="1"/>
</dbReference>
<sequence>MAARGASCLTVMRFLRCLIVLAILPAHAVALPVETARVLHVYPHDPSAFTEGLLIHDGRLYESTGYEGASFIREEDLRTGRVLRSVQLPPDLFGEGIVAVGDEILSVTWRNGVGFRWSLPDLRRLGRFQYPGEGWGMTYDGRRIILSDGTPVLRFLDPGDLHVVRRLTVTADGVPLRNINELEMMKGEVLANIWLTNEIARIDPATGKVIGWIDLTPLVRRVGARDVDAVLNGIAYDAANDRLYVTGKDWPLLFEIMLSSQISGARREAPPPDTTAPSPEAGIRRRA</sequence>
<dbReference type="InterPro" id="IPR015943">
    <property type="entry name" value="WD40/YVTN_repeat-like_dom_sf"/>
</dbReference>
<feature type="region of interest" description="Disordered" evidence="1">
    <location>
        <begin position="264"/>
        <end position="287"/>
    </location>
</feature>
<dbReference type="Pfam" id="PF05096">
    <property type="entry name" value="Glu_cyclase_2"/>
    <property type="match status" value="1"/>
</dbReference>
<evidence type="ECO:0000313" key="3">
    <source>
        <dbReference type="Proteomes" id="UP000019760"/>
    </source>
</evidence>
<keyword evidence="2" id="KW-0808">Transferase</keyword>
<dbReference type="RefSeq" id="WP_239641595.1">
    <property type="nucleotide sequence ID" value="NZ_BAND01000031.1"/>
</dbReference>
<dbReference type="PANTHER" id="PTHR31270">
    <property type="entry name" value="GLUTAMINYL-PEPTIDE CYCLOTRANSFERASE"/>
    <property type="match status" value="1"/>
</dbReference>
<evidence type="ECO:0000313" key="2">
    <source>
        <dbReference type="EMBL" id="GAJ28596.1"/>
    </source>
</evidence>
<dbReference type="GO" id="GO:0016603">
    <property type="term" value="F:glutaminyl-peptide cyclotransferase activity"/>
    <property type="evidence" value="ECO:0007669"/>
    <property type="project" value="InterPro"/>
</dbReference>
<dbReference type="Gene3D" id="2.130.10.10">
    <property type="entry name" value="YVTN repeat-like/Quinoprotein amine dehydrogenase"/>
    <property type="match status" value="1"/>
</dbReference>
<dbReference type="AlphaFoldDB" id="A0A023D465"/>
<dbReference type="Proteomes" id="UP000019760">
    <property type="component" value="Unassembled WGS sequence"/>
</dbReference>
<reference evidence="2 3" key="2">
    <citation type="journal article" date="2014" name="FEMS Microbiol. Lett.">
        <title>Draft genomic DNA sequence of the facultatively methylotrophic bacterium Acidomonas methanolica type strain MB58.</title>
        <authorList>
            <person name="Higashiura N."/>
            <person name="Hadano H."/>
            <person name="Hirakawa H."/>
            <person name="Matsutani M."/>
            <person name="Takabe S."/>
            <person name="Matsushita K."/>
            <person name="Azuma Y."/>
        </authorList>
    </citation>
    <scope>NUCLEOTIDE SEQUENCE [LARGE SCALE GENOMIC DNA]</scope>
    <source>
        <strain evidence="2 3">MB58</strain>
    </source>
</reference>
<comment type="caution">
    <text evidence="2">The sequence shown here is derived from an EMBL/GenBank/DDBJ whole genome shotgun (WGS) entry which is preliminary data.</text>
</comment>
<reference evidence="3" key="1">
    <citation type="journal article" date="2014" name="FEMS Microbiol. Lett.">
        <title>Draft Genomic DNA Sequence of the Facultatively Methylotrophic Bacterium Acidomonas methanolica type strain MB58.</title>
        <authorList>
            <person name="Higashiura N."/>
            <person name="Hadano H."/>
            <person name="Hirakawa H."/>
            <person name="Matsutani M."/>
            <person name="Takabe S."/>
            <person name="Matsushita K."/>
            <person name="Azuma Y."/>
        </authorList>
    </citation>
    <scope>NUCLEOTIDE SEQUENCE [LARGE SCALE GENOMIC DNA]</scope>
    <source>
        <strain evidence="3">MB58</strain>
    </source>
</reference>
<protein>
    <submittedName>
        <fullName evidence="2">Glutamine cyclotransferase</fullName>
    </submittedName>
</protein>
<dbReference type="InterPro" id="IPR007788">
    <property type="entry name" value="QCT"/>
</dbReference>
<dbReference type="EMBL" id="BAND01000031">
    <property type="protein sequence ID" value="GAJ28596.1"/>
    <property type="molecule type" value="Genomic_DNA"/>
</dbReference>
<proteinExistence type="predicted"/>
<name>A0A023D465_ACIMT</name>
<organism evidence="2 3">
    <name type="scientific">Acidomonas methanolica NBRC 104435</name>
    <dbReference type="NCBI Taxonomy" id="1231351"/>
    <lineage>
        <taxon>Bacteria</taxon>
        <taxon>Pseudomonadati</taxon>
        <taxon>Pseudomonadota</taxon>
        <taxon>Alphaproteobacteria</taxon>
        <taxon>Acetobacterales</taxon>
        <taxon>Acetobacteraceae</taxon>
        <taxon>Acidomonas</taxon>
    </lineage>
</organism>